<reference evidence="1 3" key="1">
    <citation type="submission" date="2016-10" db="EMBL/GenBank/DDBJ databases">
        <authorList>
            <person name="Cai Z."/>
        </authorList>
    </citation>
    <scope>NUCLEOTIDE SEQUENCE [LARGE SCALE GENOMIC DNA]</scope>
</reference>
<keyword evidence="3" id="KW-1185">Reference proteome</keyword>
<dbReference type="Gene3D" id="2.60.260.20">
    <property type="entry name" value="Urease metallochaperone UreE, N-terminal domain"/>
    <property type="match status" value="1"/>
</dbReference>
<protein>
    <recommendedName>
        <fullName evidence="4">CR-type domain-containing protein</fullName>
    </recommendedName>
</protein>
<evidence type="ECO:0000313" key="3">
    <source>
        <dbReference type="Proteomes" id="UP000256970"/>
    </source>
</evidence>
<dbReference type="Proteomes" id="UP000256970">
    <property type="component" value="Unassembled WGS sequence"/>
</dbReference>
<dbReference type="SUPFAM" id="SSF57938">
    <property type="entry name" value="DnaJ/Hsp40 cysteine-rich domain"/>
    <property type="match status" value="1"/>
</dbReference>
<evidence type="ECO:0000313" key="2">
    <source>
        <dbReference type="EMBL" id="SZX78795.1"/>
    </source>
</evidence>
<organism evidence="1 3">
    <name type="scientific">Tetradesmus obliquus</name>
    <name type="common">Green alga</name>
    <name type="synonym">Acutodesmus obliquus</name>
    <dbReference type="NCBI Taxonomy" id="3088"/>
    <lineage>
        <taxon>Eukaryota</taxon>
        <taxon>Viridiplantae</taxon>
        <taxon>Chlorophyta</taxon>
        <taxon>core chlorophytes</taxon>
        <taxon>Chlorophyceae</taxon>
        <taxon>CS clade</taxon>
        <taxon>Sphaeropleales</taxon>
        <taxon>Scenedesmaceae</taxon>
        <taxon>Tetradesmus</taxon>
    </lineage>
</organism>
<dbReference type="AlphaFoldDB" id="A0A383VQ64"/>
<dbReference type="EMBL" id="FNXT01001340">
    <property type="protein sequence ID" value="SZX78795.1"/>
    <property type="molecule type" value="Genomic_DNA"/>
</dbReference>
<proteinExistence type="predicted"/>
<name>A0A383VQ64_TETOB</name>
<accession>A0A383VQ64</accession>
<evidence type="ECO:0000313" key="1">
    <source>
        <dbReference type="EMBL" id="SZX67655.1"/>
    </source>
</evidence>
<sequence>MALSSRVNRSTCLTRDIAQVKTPIYSCRKVQCRVLASGSSSSSDGAAQASSSQAQQQQEHECQRLINPSRRSMMLVVPMVAAVAAAGAAQAADVDLENKCLECAGIGITPCDMCGGTGKWRALSRKRAKDSYEFVECPQCYGRGARICGRCFGTGLQNVKGLLRRPEAALLVEKMQTGLLQPGEVKELLAKQQEMLRAQRGSV</sequence>
<dbReference type="Gene3D" id="2.10.230.10">
    <property type="entry name" value="Heat shock protein DnaJ, cysteine-rich domain"/>
    <property type="match status" value="1"/>
</dbReference>
<dbReference type="STRING" id="3088.A0A383VQ64"/>
<dbReference type="InterPro" id="IPR036410">
    <property type="entry name" value="HSP_DnaJ_Cys-rich_dom_sf"/>
</dbReference>
<dbReference type="EMBL" id="FNXT01000807">
    <property type="protein sequence ID" value="SZX67655.1"/>
    <property type="molecule type" value="Genomic_DNA"/>
</dbReference>
<gene>
    <name evidence="2" type="ORF">BQ4739_LOCUS19101</name>
    <name evidence="1" type="ORF">BQ4739_LOCUS8027</name>
</gene>
<evidence type="ECO:0008006" key="4">
    <source>
        <dbReference type="Google" id="ProtNLM"/>
    </source>
</evidence>